<dbReference type="InterPro" id="IPR001810">
    <property type="entry name" value="F-box_dom"/>
</dbReference>
<organism evidence="3 4">
    <name type="scientific">Trapa natans</name>
    <name type="common">Water chestnut</name>
    <dbReference type="NCBI Taxonomy" id="22666"/>
    <lineage>
        <taxon>Eukaryota</taxon>
        <taxon>Viridiplantae</taxon>
        <taxon>Streptophyta</taxon>
        <taxon>Embryophyta</taxon>
        <taxon>Tracheophyta</taxon>
        <taxon>Spermatophyta</taxon>
        <taxon>Magnoliopsida</taxon>
        <taxon>eudicotyledons</taxon>
        <taxon>Gunneridae</taxon>
        <taxon>Pentapetalae</taxon>
        <taxon>rosids</taxon>
        <taxon>malvids</taxon>
        <taxon>Myrtales</taxon>
        <taxon>Lythraceae</taxon>
        <taxon>Trapa</taxon>
    </lineage>
</organism>
<comment type="pathway">
    <text evidence="1">Protein modification; protein ubiquitination.</text>
</comment>
<dbReference type="GO" id="GO:0005634">
    <property type="term" value="C:nucleus"/>
    <property type="evidence" value="ECO:0007669"/>
    <property type="project" value="UniProtKB-SubCell"/>
</dbReference>
<keyword evidence="4" id="KW-1185">Reference proteome</keyword>
<dbReference type="SUPFAM" id="SSF81383">
    <property type="entry name" value="F-box domain"/>
    <property type="match status" value="1"/>
</dbReference>
<dbReference type="Pfam" id="PF12937">
    <property type="entry name" value="F-box-like"/>
    <property type="match status" value="1"/>
</dbReference>
<dbReference type="GO" id="GO:0016567">
    <property type="term" value="P:protein ubiquitination"/>
    <property type="evidence" value="ECO:0007669"/>
    <property type="project" value="UniProtKB-UniRule"/>
</dbReference>
<dbReference type="InterPro" id="IPR036047">
    <property type="entry name" value="F-box-like_dom_sf"/>
</dbReference>
<dbReference type="Gene3D" id="1.20.1280.50">
    <property type="match status" value="1"/>
</dbReference>
<dbReference type="GO" id="GO:0019005">
    <property type="term" value="C:SCF ubiquitin ligase complex"/>
    <property type="evidence" value="ECO:0007669"/>
    <property type="project" value="UniProtKB-UniRule"/>
</dbReference>
<comment type="caution">
    <text evidence="3">The sequence shown here is derived from an EMBL/GenBank/DDBJ whole genome shotgun (WGS) entry which is preliminary data.</text>
</comment>
<dbReference type="PANTHER" id="PTHR12874:SF16">
    <property type="entry name" value="OS01G0800800 PROTEIN"/>
    <property type="match status" value="1"/>
</dbReference>
<dbReference type="PANTHER" id="PTHR12874">
    <property type="entry name" value="F-BOX ONLY PROTEIN 48-RELATED"/>
    <property type="match status" value="1"/>
</dbReference>
<feature type="domain" description="F-box" evidence="2">
    <location>
        <begin position="25"/>
        <end position="65"/>
    </location>
</feature>
<comment type="subunit">
    <text evidence="1">Component of the SCF-type E3 ligase complex.</text>
</comment>
<name>A0AAN7RIA4_TRANT</name>
<keyword evidence="1" id="KW-0539">Nucleus</keyword>
<dbReference type="AlphaFoldDB" id="A0AAN7RIA4"/>
<evidence type="ECO:0000259" key="2">
    <source>
        <dbReference type="Pfam" id="PF12937"/>
    </source>
</evidence>
<comment type="subcellular location">
    <subcellularLocation>
        <location evidence="1">Nucleus</location>
    </subcellularLocation>
</comment>
<evidence type="ECO:0000256" key="1">
    <source>
        <dbReference type="RuleBase" id="RU369085"/>
    </source>
</evidence>
<protein>
    <recommendedName>
        <fullName evidence="1">F-box protein</fullName>
    </recommendedName>
</protein>
<comment type="function">
    <text evidence="1">Acts as a component of a SCF E3 ubiquitin ligase complexes.</text>
</comment>
<sequence>MKARTRRKESHPMAPQTAARVHPPPWEVLVLVAHRLDPKTLATASCVCKTWAASMSSDCLWEPICSAHYPSLSGLRSADPSVPFHRLFSIGRAASKLRKRVRPPPPLLSLDSLDFIIDIRAQGLPIATLVKPGDELRLEVGPNNLFQFDLRNPKPESHSVEEMPSCVVKVTWNAVTKGWGGVFTVMDCDAKVSFIPGSEWWFWEDLPLLPTRSGVVADVKVVASSRRESGGKVRVEKVSVGMLSALSWRYLSVDDGLRYLQHFLLDPNPTTAGGGA</sequence>
<dbReference type="GO" id="GO:0005737">
    <property type="term" value="C:cytoplasm"/>
    <property type="evidence" value="ECO:0007669"/>
    <property type="project" value="TreeGrafter"/>
</dbReference>
<dbReference type="EMBL" id="JAXQNO010000004">
    <property type="protein sequence ID" value="KAK4799336.1"/>
    <property type="molecule type" value="Genomic_DNA"/>
</dbReference>
<reference evidence="3 4" key="1">
    <citation type="journal article" date="2023" name="Hortic Res">
        <title>Pangenome of water caltrop reveals structural variations and asymmetric subgenome divergence after allopolyploidization.</title>
        <authorList>
            <person name="Zhang X."/>
            <person name="Chen Y."/>
            <person name="Wang L."/>
            <person name="Yuan Y."/>
            <person name="Fang M."/>
            <person name="Shi L."/>
            <person name="Lu R."/>
            <person name="Comes H.P."/>
            <person name="Ma Y."/>
            <person name="Chen Y."/>
            <person name="Huang G."/>
            <person name="Zhou Y."/>
            <person name="Zheng Z."/>
            <person name="Qiu Y."/>
        </authorList>
    </citation>
    <scope>NUCLEOTIDE SEQUENCE [LARGE SCALE GENOMIC DNA]</scope>
    <source>
        <strain evidence="3">F231</strain>
    </source>
</reference>
<keyword evidence="1" id="KW-0833">Ubl conjugation pathway</keyword>
<accession>A0AAN7RIA4</accession>
<evidence type="ECO:0000313" key="3">
    <source>
        <dbReference type="EMBL" id="KAK4799336.1"/>
    </source>
</evidence>
<evidence type="ECO:0000313" key="4">
    <source>
        <dbReference type="Proteomes" id="UP001346149"/>
    </source>
</evidence>
<proteinExistence type="predicted"/>
<dbReference type="Proteomes" id="UP001346149">
    <property type="component" value="Unassembled WGS sequence"/>
</dbReference>
<gene>
    <name evidence="3" type="ORF">SAY86_024701</name>
</gene>
<dbReference type="GO" id="GO:0031146">
    <property type="term" value="P:SCF-dependent proteasomal ubiquitin-dependent protein catabolic process"/>
    <property type="evidence" value="ECO:0007669"/>
    <property type="project" value="UniProtKB-UniRule"/>
</dbReference>
<dbReference type="GO" id="GO:0009740">
    <property type="term" value="P:gibberellic acid mediated signaling pathway"/>
    <property type="evidence" value="ECO:0007669"/>
    <property type="project" value="TreeGrafter"/>
</dbReference>